<dbReference type="EMBL" id="PGCJ01000788">
    <property type="protein sequence ID" value="PLW21086.1"/>
    <property type="molecule type" value="Genomic_DNA"/>
</dbReference>
<dbReference type="Proteomes" id="UP000235388">
    <property type="component" value="Unassembled WGS sequence"/>
</dbReference>
<evidence type="ECO:0000256" key="1">
    <source>
        <dbReference type="SAM" id="MobiDB-lite"/>
    </source>
</evidence>
<accession>A0A2N5T6J1</accession>
<gene>
    <name evidence="2" type="ORF">PCANC_07315</name>
</gene>
<keyword evidence="3" id="KW-1185">Reference proteome</keyword>
<name>A0A2N5T6J1_9BASI</name>
<organism evidence="2 3">
    <name type="scientific">Puccinia coronata f. sp. avenae</name>
    <dbReference type="NCBI Taxonomy" id="200324"/>
    <lineage>
        <taxon>Eukaryota</taxon>
        <taxon>Fungi</taxon>
        <taxon>Dikarya</taxon>
        <taxon>Basidiomycota</taxon>
        <taxon>Pucciniomycotina</taxon>
        <taxon>Pucciniomycetes</taxon>
        <taxon>Pucciniales</taxon>
        <taxon>Pucciniaceae</taxon>
        <taxon>Puccinia</taxon>
    </lineage>
</organism>
<reference evidence="2 3" key="1">
    <citation type="submission" date="2017-11" db="EMBL/GenBank/DDBJ databases">
        <title>De novo assembly and phasing of dikaryotic genomes from two isolates of Puccinia coronata f. sp. avenae, the causal agent of oat crown rust.</title>
        <authorList>
            <person name="Miller M.E."/>
            <person name="Zhang Y."/>
            <person name="Omidvar V."/>
            <person name="Sperschneider J."/>
            <person name="Schwessinger B."/>
            <person name="Raley C."/>
            <person name="Palmer J.M."/>
            <person name="Garnica D."/>
            <person name="Upadhyaya N."/>
            <person name="Rathjen J."/>
            <person name="Taylor J.M."/>
            <person name="Park R.F."/>
            <person name="Dodds P.N."/>
            <person name="Hirsch C.D."/>
            <person name="Kianian S.F."/>
            <person name="Figueroa M."/>
        </authorList>
    </citation>
    <scope>NUCLEOTIDE SEQUENCE [LARGE SCALE GENOMIC DNA]</scope>
    <source>
        <strain evidence="2">12NC29</strain>
    </source>
</reference>
<feature type="region of interest" description="Disordered" evidence="1">
    <location>
        <begin position="62"/>
        <end position="84"/>
    </location>
</feature>
<comment type="caution">
    <text evidence="2">The sequence shown here is derived from an EMBL/GenBank/DDBJ whole genome shotgun (WGS) entry which is preliminary data.</text>
</comment>
<sequence>MTKKVELSIATALSQMSPAAHLQANDDVAGQLAKLVQVVQGLDQKVALIAIQASIAQDIQRSNTAPSALSVHDSELEQKIEESS</sequence>
<dbReference type="AlphaFoldDB" id="A0A2N5T6J1"/>
<proteinExistence type="predicted"/>
<evidence type="ECO:0000313" key="3">
    <source>
        <dbReference type="Proteomes" id="UP000235388"/>
    </source>
</evidence>
<evidence type="ECO:0000313" key="2">
    <source>
        <dbReference type="EMBL" id="PLW21086.1"/>
    </source>
</evidence>
<feature type="compositionally biased region" description="Basic and acidic residues" evidence="1">
    <location>
        <begin position="72"/>
        <end position="84"/>
    </location>
</feature>
<protein>
    <submittedName>
        <fullName evidence="2">Uncharacterized protein</fullName>
    </submittedName>
</protein>